<comment type="caution">
    <text evidence="5">The sequence shown here is derived from an EMBL/GenBank/DDBJ whole genome shotgun (WGS) entry which is preliminary data.</text>
</comment>
<gene>
    <name evidence="5" type="ORF">EVJ48_04625</name>
</gene>
<protein>
    <recommendedName>
        <fullName evidence="2">CRISPR system Cms protein Csm4</fullName>
    </recommendedName>
</protein>
<reference evidence="5 6" key="1">
    <citation type="submission" date="2019-01" db="EMBL/GenBank/DDBJ databases">
        <title>Insights into ecological role of a new deltaproteobacterial order Candidatus Sinidesulfobacterales (Sva0485) by metagenomics and metatranscriptomics.</title>
        <authorList>
            <person name="Tan S."/>
            <person name="Liu J."/>
            <person name="Fang Y."/>
            <person name="Hedlund B."/>
            <person name="Lian Z.-H."/>
            <person name="Huang L.-Y."/>
            <person name="Li J.-T."/>
            <person name="Huang L.-N."/>
            <person name="Li W.-J."/>
            <person name="Jiang H.-C."/>
            <person name="Dong H.-L."/>
            <person name="Shu W.-S."/>
        </authorList>
    </citation>
    <scope>NUCLEOTIDE SEQUENCE [LARGE SCALE GENOMIC DNA]</scope>
    <source>
        <strain evidence="5">AP4</strain>
    </source>
</reference>
<dbReference type="GO" id="GO:0051607">
    <property type="term" value="P:defense response to virus"/>
    <property type="evidence" value="ECO:0007669"/>
    <property type="project" value="UniProtKB-KW"/>
</dbReference>
<keyword evidence="4" id="KW-0051">Antiviral defense</keyword>
<evidence type="ECO:0000256" key="3">
    <source>
        <dbReference type="ARBA" id="ARBA00022884"/>
    </source>
</evidence>
<evidence type="ECO:0000313" key="6">
    <source>
        <dbReference type="Proteomes" id="UP000322454"/>
    </source>
</evidence>
<accession>A0A520XE58</accession>
<dbReference type="GO" id="GO:0003723">
    <property type="term" value="F:RNA binding"/>
    <property type="evidence" value="ECO:0007669"/>
    <property type="project" value="UniProtKB-KW"/>
</dbReference>
<proteinExistence type="inferred from homology"/>
<evidence type="ECO:0000313" key="5">
    <source>
        <dbReference type="EMBL" id="RZV39480.1"/>
    </source>
</evidence>
<dbReference type="InterPro" id="IPR005510">
    <property type="entry name" value="Csm4"/>
</dbReference>
<dbReference type="NCBIfam" id="TIGR01903">
    <property type="entry name" value="cas5_csm4"/>
    <property type="match status" value="1"/>
</dbReference>
<organism evidence="5 6">
    <name type="scientific">Candidatus Acidulodesulfobacterium acidiphilum</name>
    <dbReference type="NCBI Taxonomy" id="2597224"/>
    <lineage>
        <taxon>Bacteria</taxon>
        <taxon>Deltaproteobacteria</taxon>
        <taxon>Candidatus Acidulodesulfobacterales</taxon>
        <taxon>Candidatus Acidulodesulfobacterium</taxon>
    </lineage>
</organism>
<evidence type="ECO:0000256" key="4">
    <source>
        <dbReference type="ARBA" id="ARBA00023118"/>
    </source>
</evidence>
<keyword evidence="3" id="KW-0694">RNA-binding</keyword>
<dbReference type="Proteomes" id="UP000322454">
    <property type="component" value="Unassembled WGS sequence"/>
</dbReference>
<sequence length="324" mass="37349">MKSLKIKVKPLSSFGTKFQSDTLFGQFCWIYGYLNGFKKLEEILENVNENRFIAFSDGFINDLLPKPIIEPYKFEGDELKNAKEYKKTEFIKSDFLMKNRLDLRDKNIFDNWLKCKINSVEKNTDKSVTITENVLKNSINRITGTTFDGQLYNSEETYFNTVNTSITYYVKYNETIINIEELKNIINLIGELGFGKDASTGKGRYKLEDGDSSIIEEPEELKYFDGANAFMTLSHGVPYDYNETESDCYVNYGKIITKFPKHGGFLSNGDYFKNPFVAYRPGSTFLIKNTENVKDIYGKALSNISRHGKNHIQGTFLMPFFIKI</sequence>
<evidence type="ECO:0000256" key="1">
    <source>
        <dbReference type="ARBA" id="ARBA00005772"/>
    </source>
</evidence>
<comment type="similarity">
    <text evidence="1">Belongs to the CRISPR-associated Csm4 family.</text>
</comment>
<dbReference type="EMBL" id="SHMQ01000010">
    <property type="protein sequence ID" value="RZV39480.1"/>
    <property type="molecule type" value="Genomic_DNA"/>
</dbReference>
<evidence type="ECO:0000256" key="2">
    <source>
        <dbReference type="ARBA" id="ARBA00016109"/>
    </source>
</evidence>
<dbReference type="AlphaFoldDB" id="A0A520XE58"/>
<name>A0A520XE58_9DELT</name>